<reference evidence="1" key="1">
    <citation type="submission" date="2016-06" db="UniProtKB">
        <authorList>
            <consortium name="WormBaseParasite"/>
        </authorList>
    </citation>
    <scope>IDENTIFICATION</scope>
</reference>
<organism evidence="1">
    <name type="scientific">Soboliphyme baturini</name>
    <dbReference type="NCBI Taxonomy" id="241478"/>
    <lineage>
        <taxon>Eukaryota</taxon>
        <taxon>Metazoa</taxon>
        <taxon>Ecdysozoa</taxon>
        <taxon>Nematoda</taxon>
        <taxon>Enoplea</taxon>
        <taxon>Dorylaimia</taxon>
        <taxon>Dioctophymatida</taxon>
        <taxon>Dioctophymatoidea</taxon>
        <taxon>Soboliphymatidae</taxon>
        <taxon>Soboliphyme</taxon>
    </lineage>
</organism>
<dbReference type="AlphaFoldDB" id="A0A183J2C1"/>
<dbReference type="WBParaSite" id="SBAD_0001037401-mRNA-1">
    <property type="protein sequence ID" value="SBAD_0001037401-mRNA-1"/>
    <property type="gene ID" value="SBAD_0001037401"/>
</dbReference>
<proteinExistence type="predicted"/>
<accession>A0A183J2C1</accession>
<sequence>LARGDSLEYFIIRYPLAFDLLTSVCNIRLSVLMSIVRACGVGRPHVKGREGRWTWTSRSRCTTKRQTTTMLKEVTGIEDTMAVDDLRRLYEGESSNDEDDDVLMSDSTALLYDHDSNAVTDESRFAEGRQDGYTDLSNSDLSSDFDECHLAILRDLFCEKSSLLYHDILEIRETELNEEVISAFRDRYDTLFSQAKMIMDNVPLMVPEILNRLKVVETVLTQMDHAWEYRTERESGSGMLNEEH</sequence>
<name>A0A183J2C1_9BILA</name>
<evidence type="ECO:0000313" key="1">
    <source>
        <dbReference type="WBParaSite" id="SBAD_0001037401-mRNA-1"/>
    </source>
</evidence>
<protein>
    <submittedName>
        <fullName evidence="1">DH domain-containing protein</fullName>
    </submittedName>
</protein>